<name>A0A917ZVX0_9ACTN</name>
<dbReference type="AlphaFoldDB" id="A0A917ZVX0"/>
<reference evidence="1" key="1">
    <citation type="journal article" date="2014" name="Int. J. Syst. Evol. Microbiol.">
        <title>Complete genome sequence of Corynebacterium casei LMG S-19264T (=DSM 44701T), isolated from a smear-ripened cheese.</title>
        <authorList>
            <consortium name="US DOE Joint Genome Institute (JGI-PGF)"/>
            <person name="Walter F."/>
            <person name="Albersmeier A."/>
            <person name="Kalinowski J."/>
            <person name="Ruckert C."/>
        </authorList>
    </citation>
    <scope>NUCLEOTIDE SEQUENCE</scope>
    <source>
        <strain evidence="1">CGMCC 4.7201</strain>
    </source>
</reference>
<accession>A0A917ZVX0</accession>
<organism evidence="1 2">
    <name type="scientific">Wenjunlia tyrosinilytica</name>
    <dbReference type="NCBI Taxonomy" id="1544741"/>
    <lineage>
        <taxon>Bacteria</taxon>
        <taxon>Bacillati</taxon>
        <taxon>Actinomycetota</taxon>
        <taxon>Actinomycetes</taxon>
        <taxon>Kitasatosporales</taxon>
        <taxon>Streptomycetaceae</taxon>
        <taxon>Wenjunlia</taxon>
    </lineage>
</organism>
<keyword evidence="2" id="KW-1185">Reference proteome</keyword>
<gene>
    <name evidence="1" type="ORF">GCM10012280_61710</name>
</gene>
<dbReference type="RefSeq" id="WP_189135131.1">
    <property type="nucleotide sequence ID" value="NZ_BMMS01000036.1"/>
</dbReference>
<dbReference type="EMBL" id="BMMS01000036">
    <property type="protein sequence ID" value="GGO98180.1"/>
    <property type="molecule type" value="Genomic_DNA"/>
</dbReference>
<comment type="caution">
    <text evidence="1">The sequence shown here is derived from an EMBL/GenBank/DDBJ whole genome shotgun (WGS) entry which is preliminary data.</text>
</comment>
<reference evidence="1" key="2">
    <citation type="submission" date="2020-09" db="EMBL/GenBank/DDBJ databases">
        <authorList>
            <person name="Sun Q."/>
            <person name="Zhou Y."/>
        </authorList>
    </citation>
    <scope>NUCLEOTIDE SEQUENCE</scope>
    <source>
        <strain evidence="1">CGMCC 4.7201</strain>
    </source>
</reference>
<evidence type="ECO:0000313" key="1">
    <source>
        <dbReference type="EMBL" id="GGO98180.1"/>
    </source>
</evidence>
<evidence type="ECO:0000313" key="2">
    <source>
        <dbReference type="Proteomes" id="UP000641932"/>
    </source>
</evidence>
<dbReference type="Proteomes" id="UP000641932">
    <property type="component" value="Unassembled WGS sequence"/>
</dbReference>
<protein>
    <submittedName>
        <fullName evidence="1">Uncharacterized protein</fullName>
    </submittedName>
</protein>
<sequence>MRSALPVIAVVLALVGLVGAAVAFGGTDGCTHVSTGTAVTTGRNGARVAPVTVVTHHC</sequence>
<proteinExistence type="predicted"/>